<dbReference type="CDD" id="cd07990">
    <property type="entry name" value="LPLAT_LCLAT1-like"/>
    <property type="match status" value="1"/>
</dbReference>
<dbReference type="PANTHER" id="PTHR10983">
    <property type="entry name" value="1-ACYLGLYCEROL-3-PHOSPHATE ACYLTRANSFERASE-RELATED"/>
    <property type="match status" value="1"/>
</dbReference>
<organism evidence="6 7">
    <name type="scientific">Rickenella mellea</name>
    <dbReference type="NCBI Taxonomy" id="50990"/>
    <lineage>
        <taxon>Eukaryota</taxon>
        <taxon>Fungi</taxon>
        <taxon>Dikarya</taxon>
        <taxon>Basidiomycota</taxon>
        <taxon>Agaricomycotina</taxon>
        <taxon>Agaricomycetes</taxon>
        <taxon>Hymenochaetales</taxon>
        <taxon>Rickenellaceae</taxon>
        <taxon>Rickenella</taxon>
    </lineage>
</organism>
<keyword evidence="3 6" id="KW-0012">Acyltransferase</keyword>
<dbReference type="OrthoDB" id="189226at2759"/>
<dbReference type="Pfam" id="PF01553">
    <property type="entry name" value="Acyltransferase"/>
    <property type="match status" value="1"/>
</dbReference>
<feature type="domain" description="Phospholipid/glycerol acyltransferase" evidence="5">
    <location>
        <begin position="135"/>
        <end position="261"/>
    </location>
</feature>
<keyword evidence="4" id="KW-0812">Transmembrane</keyword>
<name>A0A4Y7QLR8_9AGAM</name>
<evidence type="ECO:0000256" key="2">
    <source>
        <dbReference type="ARBA" id="ARBA00022679"/>
    </source>
</evidence>
<evidence type="ECO:0000313" key="6">
    <source>
        <dbReference type="EMBL" id="TDL28355.1"/>
    </source>
</evidence>
<proteinExistence type="inferred from homology"/>
<feature type="transmembrane region" description="Helical" evidence="4">
    <location>
        <begin position="30"/>
        <end position="56"/>
    </location>
</feature>
<dbReference type="GO" id="GO:0016746">
    <property type="term" value="F:acyltransferase activity"/>
    <property type="evidence" value="ECO:0007669"/>
    <property type="project" value="UniProtKB-KW"/>
</dbReference>
<dbReference type="Pfam" id="PF16076">
    <property type="entry name" value="Acyltransf_C"/>
    <property type="match status" value="1"/>
</dbReference>
<gene>
    <name evidence="6" type="ORF">BD410DRAFT_780851</name>
</gene>
<dbReference type="InterPro" id="IPR032098">
    <property type="entry name" value="Acyltransf_C"/>
</dbReference>
<dbReference type="STRING" id="50990.A0A4Y7QLR8"/>
<accession>A0A4Y7QLR8</accession>
<dbReference type="EMBL" id="ML170157">
    <property type="protein sequence ID" value="TDL28355.1"/>
    <property type="molecule type" value="Genomic_DNA"/>
</dbReference>
<dbReference type="AlphaFoldDB" id="A0A4Y7QLR8"/>
<keyword evidence="7" id="KW-1185">Reference proteome</keyword>
<evidence type="ECO:0000256" key="3">
    <source>
        <dbReference type="ARBA" id="ARBA00023315"/>
    </source>
</evidence>
<dbReference type="InterPro" id="IPR002123">
    <property type="entry name" value="Plipid/glycerol_acylTrfase"/>
</dbReference>
<keyword evidence="4" id="KW-1133">Transmembrane helix</keyword>
<sequence length="428" mass="49049">MSLSYPDPKGSANLHAIEVPRRPRPSWFQMLLAVLFTIVFNAGCIFINASHFLFLVPLKFIRMSWAAALYEDGIRGTKGAFGTLIVLVSDWFAPTTLRVTFEREGLGSFTKEEIEQILVRDEEGRIIELRLPKKLVLIANHQMYADWWYLWCLTYFMNMHRDVLIVLKKSLKWIPVVGWGMQFFRFIFLARSWASDRLYMTARLSALGRQAQKEDNPFAFIIYPEGTLVSVETRPISKKYAVKLGIPDMEHILLPRATGLHYSLRSLAPRVPSVRLLDITVGYPGIPRGGYGQSYYTLRSIFLDGVPPPAIHLHLRMFDVSTSVPIGDLTTSTGKSLEKTKTGVADPEAVEVDIPEHERAEFETWLRDLWKVKDRRMDEFVSKGSFTAKEAFDIPLKLRSKREIPYAFCYFGPVILGYLWLRLKQGSS</sequence>
<evidence type="ECO:0000313" key="7">
    <source>
        <dbReference type="Proteomes" id="UP000294933"/>
    </source>
</evidence>
<dbReference type="SMART" id="SM00563">
    <property type="entry name" value="PlsC"/>
    <property type="match status" value="1"/>
</dbReference>
<feature type="transmembrane region" description="Helical" evidence="4">
    <location>
        <begin position="404"/>
        <end position="421"/>
    </location>
</feature>
<evidence type="ECO:0000259" key="5">
    <source>
        <dbReference type="SMART" id="SM00563"/>
    </source>
</evidence>
<keyword evidence="4" id="KW-0472">Membrane</keyword>
<dbReference type="Proteomes" id="UP000294933">
    <property type="component" value="Unassembled WGS sequence"/>
</dbReference>
<dbReference type="SUPFAM" id="SSF69593">
    <property type="entry name" value="Glycerol-3-phosphate (1)-acyltransferase"/>
    <property type="match status" value="1"/>
</dbReference>
<keyword evidence="2 6" id="KW-0808">Transferase</keyword>
<evidence type="ECO:0000256" key="4">
    <source>
        <dbReference type="SAM" id="Phobius"/>
    </source>
</evidence>
<dbReference type="VEuPathDB" id="FungiDB:BD410DRAFT_780851"/>
<evidence type="ECO:0000256" key="1">
    <source>
        <dbReference type="ARBA" id="ARBA00008655"/>
    </source>
</evidence>
<dbReference type="GO" id="GO:0036149">
    <property type="term" value="P:phosphatidylinositol acyl-chain remodeling"/>
    <property type="evidence" value="ECO:0007669"/>
    <property type="project" value="TreeGrafter"/>
</dbReference>
<dbReference type="PANTHER" id="PTHR10983:SF16">
    <property type="entry name" value="LYSOCARDIOLIPIN ACYLTRANSFERASE 1"/>
    <property type="match status" value="1"/>
</dbReference>
<dbReference type="GO" id="GO:0005783">
    <property type="term" value="C:endoplasmic reticulum"/>
    <property type="evidence" value="ECO:0007669"/>
    <property type="project" value="TreeGrafter"/>
</dbReference>
<comment type="similarity">
    <text evidence="1">Belongs to the 1-acyl-sn-glycerol-3-phosphate acyltransferase family.</text>
</comment>
<reference evidence="6 7" key="1">
    <citation type="submission" date="2018-06" db="EMBL/GenBank/DDBJ databases">
        <title>A transcriptomic atlas of mushroom development highlights an independent origin of complex multicellularity.</title>
        <authorList>
            <consortium name="DOE Joint Genome Institute"/>
            <person name="Krizsan K."/>
            <person name="Almasi E."/>
            <person name="Merenyi Z."/>
            <person name="Sahu N."/>
            <person name="Viragh M."/>
            <person name="Koszo T."/>
            <person name="Mondo S."/>
            <person name="Kiss B."/>
            <person name="Balint B."/>
            <person name="Kues U."/>
            <person name="Barry K."/>
            <person name="Hegedus J.C."/>
            <person name="Henrissat B."/>
            <person name="Johnson J."/>
            <person name="Lipzen A."/>
            <person name="Ohm R."/>
            <person name="Nagy I."/>
            <person name="Pangilinan J."/>
            <person name="Yan J."/>
            <person name="Xiong Y."/>
            <person name="Grigoriev I.V."/>
            <person name="Hibbett D.S."/>
            <person name="Nagy L.G."/>
        </authorList>
    </citation>
    <scope>NUCLEOTIDE SEQUENCE [LARGE SCALE GENOMIC DNA]</scope>
    <source>
        <strain evidence="6 7">SZMC22713</strain>
    </source>
</reference>
<protein>
    <submittedName>
        <fullName evidence="6">Acyltransferase-domain-containing protein</fullName>
    </submittedName>
</protein>